<reference evidence="3" key="1">
    <citation type="submission" date="2022-03" db="EMBL/GenBank/DDBJ databases">
        <authorList>
            <person name="Sayadi A."/>
        </authorList>
    </citation>
    <scope>NUCLEOTIDE SEQUENCE</scope>
</reference>
<protein>
    <recommendedName>
        <fullName evidence="2">HTH psq-type domain-containing protein</fullName>
    </recommendedName>
</protein>
<accession>A0A9P0JW10</accession>
<dbReference type="GO" id="GO:0003677">
    <property type="term" value="F:DNA binding"/>
    <property type="evidence" value="ECO:0007669"/>
    <property type="project" value="InterPro"/>
</dbReference>
<gene>
    <name evidence="3" type="ORF">ACAOBT_LOCUS4070</name>
</gene>
<dbReference type="CDD" id="cd15517">
    <property type="entry name" value="PHD_TCF19_like"/>
    <property type="match status" value="1"/>
</dbReference>
<proteinExistence type="predicted"/>
<dbReference type="InterPro" id="IPR007889">
    <property type="entry name" value="HTH_Psq"/>
</dbReference>
<dbReference type="EMBL" id="CAKOFQ010006693">
    <property type="protein sequence ID" value="CAH1961297.1"/>
    <property type="molecule type" value="Genomic_DNA"/>
</dbReference>
<keyword evidence="4" id="KW-1185">Reference proteome</keyword>
<dbReference type="AlphaFoldDB" id="A0A9P0JW10"/>
<dbReference type="SUPFAM" id="SSF57903">
    <property type="entry name" value="FYVE/PHD zinc finger"/>
    <property type="match status" value="1"/>
</dbReference>
<feature type="region of interest" description="Disordered" evidence="1">
    <location>
        <begin position="212"/>
        <end position="234"/>
    </location>
</feature>
<feature type="region of interest" description="Disordered" evidence="1">
    <location>
        <begin position="155"/>
        <end position="195"/>
    </location>
</feature>
<dbReference type="InterPro" id="IPR011011">
    <property type="entry name" value="Znf_FYVE_PHD"/>
</dbReference>
<feature type="domain" description="HTH psq-type" evidence="2">
    <location>
        <begin position="21"/>
        <end position="56"/>
    </location>
</feature>
<dbReference type="InterPro" id="IPR013083">
    <property type="entry name" value="Znf_RING/FYVE/PHD"/>
</dbReference>
<name>A0A9P0JW10_ACAOB</name>
<evidence type="ECO:0000313" key="4">
    <source>
        <dbReference type="Proteomes" id="UP001152888"/>
    </source>
</evidence>
<organism evidence="3 4">
    <name type="scientific">Acanthoscelides obtectus</name>
    <name type="common">Bean weevil</name>
    <name type="synonym">Bruchus obtectus</name>
    <dbReference type="NCBI Taxonomy" id="200917"/>
    <lineage>
        <taxon>Eukaryota</taxon>
        <taxon>Metazoa</taxon>
        <taxon>Ecdysozoa</taxon>
        <taxon>Arthropoda</taxon>
        <taxon>Hexapoda</taxon>
        <taxon>Insecta</taxon>
        <taxon>Pterygota</taxon>
        <taxon>Neoptera</taxon>
        <taxon>Endopterygota</taxon>
        <taxon>Coleoptera</taxon>
        <taxon>Polyphaga</taxon>
        <taxon>Cucujiformia</taxon>
        <taxon>Chrysomeloidea</taxon>
        <taxon>Chrysomelidae</taxon>
        <taxon>Bruchinae</taxon>
        <taxon>Bruchini</taxon>
        <taxon>Acanthoscelides</taxon>
    </lineage>
</organism>
<dbReference type="Proteomes" id="UP001152888">
    <property type="component" value="Unassembled WGS sequence"/>
</dbReference>
<dbReference type="Pfam" id="PF05225">
    <property type="entry name" value="HTH_psq"/>
    <property type="match status" value="1"/>
</dbReference>
<dbReference type="Gene3D" id="3.30.40.10">
    <property type="entry name" value="Zinc/RING finger domain, C3HC4 (zinc finger)"/>
    <property type="match status" value="1"/>
</dbReference>
<feature type="compositionally biased region" description="Polar residues" evidence="1">
    <location>
        <begin position="184"/>
        <end position="194"/>
    </location>
</feature>
<evidence type="ECO:0000259" key="2">
    <source>
        <dbReference type="Pfam" id="PF05225"/>
    </source>
</evidence>
<dbReference type="OrthoDB" id="6778492at2759"/>
<sequence>MVRTYKKKTARGIIPIEQYESAMQAILQEKLSIRDPATRYGVNFMTLHRYMKRKLALNVENRSKCLVGFPPHTSHKLQPLDRTVFGPLKRYFNSAADAWLRSNPGKVMNIYDIPTVLRDSFSLAVTPLNIQKGFKVTGIWPFNREIFQDDEFLPSEVTDRPKPENINTSMEISPEPEFNRENQRTPQPSTSSACSLSLDKSVDLLSTGTHITPRELKPYPKAMPRKSKVGRKKRVSAILTDTPIKSALEEEERTRQRKKNVGATKRNISGELTSGAKSKCKKQSAKKTLKKIDSTSSEEDEESACLICLTPFSHSRNEEWIQCIVCKGWAHVGCGKDIDFYVCIHCLSDSD</sequence>
<feature type="compositionally biased region" description="Basic residues" evidence="1">
    <location>
        <begin position="223"/>
        <end position="234"/>
    </location>
</feature>
<evidence type="ECO:0000313" key="3">
    <source>
        <dbReference type="EMBL" id="CAH1961297.1"/>
    </source>
</evidence>
<comment type="caution">
    <text evidence="3">The sequence shown here is derived from an EMBL/GenBank/DDBJ whole genome shotgun (WGS) entry which is preliminary data.</text>
</comment>
<evidence type="ECO:0000256" key="1">
    <source>
        <dbReference type="SAM" id="MobiDB-lite"/>
    </source>
</evidence>